<dbReference type="InterPro" id="IPR005538">
    <property type="entry name" value="LrgA/CidA"/>
</dbReference>
<dbReference type="Proteomes" id="UP000219621">
    <property type="component" value="Unassembled WGS sequence"/>
</dbReference>
<evidence type="ECO:0000313" key="7">
    <source>
        <dbReference type="Proteomes" id="UP000219621"/>
    </source>
</evidence>
<evidence type="ECO:0000256" key="4">
    <source>
        <dbReference type="ARBA" id="ARBA00022989"/>
    </source>
</evidence>
<dbReference type="PANTHER" id="PTHR33931">
    <property type="entry name" value="HOLIN-LIKE PROTEIN CIDA-RELATED"/>
    <property type="match status" value="1"/>
</dbReference>
<keyword evidence="3" id="KW-0812">Transmembrane</keyword>
<sequence length="131" mass="13725">MTLTVITLLLGCQLLGEVLVRLTGVPVPGPVVGMALLFLGLVARGLIYRADMPDPLRDTAGGLLRHLSLLFVPAGVGVMAHLPRLAEEWAPITAALVLSTLITIVVTGAIMQMLLRRRPVRSDGPADGGGT</sequence>
<evidence type="ECO:0000313" key="6">
    <source>
        <dbReference type="EMBL" id="SOD95967.1"/>
    </source>
</evidence>
<evidence type="ECO:0000256" key="3">
    <source>
        <dbReference type="ARBA" id="ARBA00022692"/>
    </source>
</evidence>
<gene>
    <name evidence="6" type="ORF">SAMN05421508_10585</name>
</gene>
<dbReference type="GO" id="GO:0005886">
    <property type="term" value="C:plasma membrane"/>
    <property type="evidence" value="ECO:0007669"/>
    <property type="project" value="UniProtKB-SubCell"/>
</dbReference>
<evidence type="ECO:0000256" key="5">
    <source>
        <dbReference type="ARBA" id="ARBA00023136"/>
    </source>
</evidence>
<accession>A0A286GKA1</accession>
<dbReference type="RefSeq" id="WP_097279776.1">
    <property type="nucleotide sequence ID" value="NZ_OCNJ01000005.1"/>
</dbReference>
<comment type="subcellular location">
    <subcellularLocation>
        <location evidence="1">Cell membrane</location>
        <topology evidence="1">Multi-pass membrane protein</topology>
    </subcellularLocation>
</comment>
<protein>
    <submittedName>
        <fullName evidence="6">Holin-like protein</fullName>
    </submittedName>
</protein>
<keyword evidence="4" id="KW-1133">Transmembrane helix</keyword>
<dbReference type="AlphaFoldDB" id="A0A286GKA1"/>
<evidence type="ECO:0000256" key="2">
    <source>
        <dbReference type="ARBA" id="ARBA00022475"/>
    </source>
</evidence>
<reference evidence="6 7" key="1">
    <citation type="submission" date="2017-09" db="EMBL/GenBank/DDBJ databases">
        <authorList>
            <person name="Ehlers B."/>
            <person name="Leendertz F.H."/>
        </authorList>
    </citation>
    <scope>NUCLEOTIDE SEQUENCE [LARGE SCALE GENOMIC DNA]</scope>
    <source>
        <strain evidence="6 7">USBA 140</strain>
    </source>
</reference>
<keyword evidence="7" id="KW-1185">Reference proteome</keyword>
<keyword evidence="5" id="KW-0472">Membrane</keyword>
<keyword evidence="2" id="KW-1003">Cell membrane</keyword>
<name>A0A286GKA1_9PROT</name>
<dbReference type="EMBL" id="OCNJ01000005">
    <property type="protein sequence ID" value="SOD95967.1"/>
    <property type="molecule type" value="Genomic_DNA"/>
</dbReference>
<proteinExistence type="predicted"/>
<dbReference type="Pfam" id="PF03788">
    <property type="entry name" value="LrgA"/>
    <property type="match status" value="1"/>
</dbReference>
<dbReference type="PANTHER" id="PTHR33931:SF2">
    <property type="entry name" value="HOLIN-LIKE PROTEIN CIDA"/>
    <property type="match status" value="1"/>
</dbReference>
<evidence type="ECO:0000256" key="1">
    <source>
        <dbReference type="ARBA" id="ARBA00004651"/>
    </source>
</evidence>
<organism evidence="6 7">
    <name type="scientific">Caenispirillum bisanense</name>
    <dbReference type="NCBI Taxonomy" id="414052"/>
    <lineage>
        <taxon>Bacteria</taxon>
        <taxon>Pseudomonadati</taxon>
        <taxon>Pseudomonadota</taxon>
        <taxon>Alphaproteobacteria</taxon>
        <taxon>Rhodospirillales</taxon>
        <taxon>Novispirillaceae</taxon>
        <taxon>Caenispirillum</taxon>
    </lineage>
</organism>
<dbReference type="OrthoDB" id="385012at2"/>